<feature type="compositionally biased region" description="Polar residues" evidence="2">
    <location>
        <begin position="458"/>
        <end position="469"/>
    </location>
</feature>
<dbReference type="PRINTS" id="PR02051">
    <property type="entry name" value="PROTEINF175"/>
</dbReference>
<protein>
    <submittedName>
        <fullName evidence="3">Uncharacterized protein</fullName>
    </submittedName>
</protein>
<dbReference type="Pfam" id="PF21125">
    <property type="entry name" value="MPN_2A_DUB_like"/>
    <property type="match status" value="1"/>
</dbReference>
<dbReference type="GO" id="GO:0090307">
    <property type="term" value="P:mitotic spindle assembly"/>
    <property type="evidence" value="ECO:0007669"/>
    <property type="project" value="TreeGrafter"/>
</dbReference>
<organism evidence="3 4">
    <name type="scientific">Lymnaea stagnalis</name>
    <name type="common">Great pond snail</name>
    <name type="synonym">Helix stagnalis</name>
    <dbReference type="NCBI Taxonomy" id="6523"/>
    <lineage>
        <taxon>Eukaryota</taxon>
        <taxon>Metazoa</taxon>
        <taxon>Spiralia</taxon>
        <taxon>Lophotrochozoa</taxon>
        <taxon>Mollusca</taxon>
        <taxon>Gastropoda</taxon>
        <taxon>Heterobranchia</taxon>
        <taxon>Euthyneura</taxon>
        <taxon>Panpulmonata</taxon>
        <taxon>Hygrophila</taxon>
        <taxon>Lymnaeoidea</taxon>
        <taxon>Lymnaeidae</taxon>
        <taxon>Lymnaea</taxon>
    </lineage>
</organism>
<dbReference type="GO" id="GO:0070536">
    <property type="term" value="P:protein K63-linked deubiquitination"/>
    <property type="evidence" value="ECO:0007669"/>
    <property type="project" value="TreeGrafter"/>
</dbReference>
<dbReference type="EMBL" id="CAXITT010000413">
    <property type="protein sequence ID" value="CAL1541074.1"/>
    <property type="molecule type" value="Genomic_DNA"/>
</dbReference>
<evidence type="ECO:0000313" key="3">
    <source>
        <dbReference type="EMBL" id="CAL1541074.1"/>
    </source>
</evidence>
<feature type="compositionally biased region" description="Polar residues" evidence="2">
    <location>
        <begin position="488"/>
        <end position="500"/>
    </location>
</feature>
<evidence type="ECO:0000256" key="1">
    <source>
        <dbReference type="SAM" id="Coils"/>
    </source>
</evidence>
<dbReference type="AlphaFoldDB" id="A0AAV2I9B7"/>
<keyword evidence="1" id="KW-0175">Coiled coil</keyword>
<dbReference type="GO" id="GO:0008608">
    <property type="term" value="P:attachment of spindle microtubules to kinetochore"/>
    <property type="evidence" value="ECO:0007669"/>
    <property type="project" value="TreeGrafter"/>
</dbReference>
<dbReference type="InterPro" id="IPR023238">
    <property type="entry name" value="FAM175"/>
</dbReference>
<reference evidence="3 4" key="1">
    <citation type="submission" date="2024-04" db="EMBL/GenBank/DDBJ databases">
        <authorList>
            <consortium name="Genoscope - CEA"/>
            <person name="William W."/>
        </authorList>
    </citation>
    <scope>NUCLEOTIDE SEQUENCE [LARGE SCALE GENOMIC DNA]</scope>
</reference>
<dbReference type="GO" id="GO:0008017">
    <property type="term" value="F:microtubule binding"/>
    <property type="evidence" value="ECO:0007669"/>
    <property type="project" value="TreeGrafter"/>
</dbReference>
<dbReference type="GO" id="GO:0005634">
    <property type="term" value="C:nucleus"/>
    <property type="evidence" value="ECO:0007669"/>
    <property type="project" value="TreeGrafter"/>
</dbReference>
<proteinExistence type="predicted"/>
<feature type="compositionally biased region" description="Polar residues" evidence="2">
    <location>
        <begin position="338"/>
        <end position="358"/>
    </location>
</feature>
<name>A0AAV2I9B7_LYMST</name>
<feature type="compositionally biased region" description="Basic and acidic residues" evidence="2">
    <location>
        <begin position="470"/>
        <end position="482"/>
    </location>
</feature>
<evidence type="ECO:0000313" key="4">
    <source>
        <dbReference type="Proteomes" id="UP001497497"/>
    </source>
</evidence>
<dbReference type="PANTHER" id="PTHR31728">
    <property type="entry name" value="ABRAXAS FAMILY MEMBER"/>
    <property type="match status" value="1"/>
</dbReference>
<gene>
    <name evidence="3" type="ORF">GSLYS_00014716001</name>
</gene>
<dbReference type="PANTHER" id="PTHR31728:SF5">
    <property type="entry name" value="OS07G0540200 PROTEIN"/>
    <property type="match status" value="1"/>
</dbReference>
<accession>A0AAV2I9B7</accession>
<feature type="coiled-coil region" evidence="1">
    <location>
        <begin position="240"/>
        <end position="293"/>
    </location>
</feature>
<sequence>MFLYIDGSTLSRLLFSHLNSHGGQYGFLLGERIEQIEDKISDSQIHTSNVNSFIYISSFIPWLGKDLMYHRNGCINEKEMDRLLQKTDQTLVGWYSFRHQTRQRPSFRELTLHDKLTKADKYVKDSSDFLFFLCTSSFSKNMSTHLSSHGFMHLIDRKLVEVPMTIMNLGDTTRKEYRKQSNATLSHCKTVQASLIKHGKDHLQPSGEMDQITKIKSLSSSFNKGLMAAHKAVVATESVLGALEAEVNYLKQQLDAVELEEMNFLHEMENEQKIKNEEDLARLNKRTEEDENEQIQQLLLNLGMSNQNVHPVSGPASSYDESHNFRGFQGIDSMPSLPANSSNVNMTSRDFSSNNVQPQILHVDKKQGRAANSPKDVPDRRDKQRTKAKTDKGDPFSFVDDVLQQRKPNGADMQGTSLQSKSSLTSQDLNHTATTSAALKEVYNKAEMPNKGHRVMGNTASKPAPNSGNSKDERSENSDGHLGKINSCEETVTLSSSPVF</sequence>
<keyword evidence="4" id="KW-1185">Reference proteome</keyword>
<feature type="region of interest" description="Disordered" evidence="2">
    <location>
        <begin position="306"/>
        <end position="429"/>
    </location>
</feature>
<feature type="compositionally biased region" description="Low complexity" evidence="2">
    <location>
        <begin position="416"/>
        <end position="427"/>
    </location>
</feature>
<feature type="region of interest" description="Disordered" evidence="2">
    <location>
        <begin position="442"/>
        <end position="500"/>
    </location>
</feature>
<dbReference type="GO" id="GO:0031593">
    <property type="term" value="F:polyubiquitin modification-dependent protein binding"/>
    <property type="evidence" value="ECO:0007669"/>
    <property type="project" value="TreeGrafter"/>
</dbReference>
<evidence type="ECO:0000256" key="2">
    <source>
        <dbReference type="SAM" id="MobiDB-lite"/>
    </source>
</evidence>
<dbReference type="Proteomes" id="UP001497497">
    <property type="component" value="Unassembled WGS sequence"/>
</dbReference>
<comment type="caution">
    <text evidence="3">The sequence shown here is derived from an EMBL/GenBank/DDBJ whole genome shotgun (WGS) entry which is preliminary data.</text>
</comment>
<dbReference type="CDD" id="cd23519">
    <property type="entry name" value="Abraxas-like_domain"/>
    <property type="match status" value="1"/>
</dbReference>